<gene>
    <name evidence="2" type="ORF">J8F10_15420</name>
</gene>
<proteinExistence type="predicted"/>
<dbReference type="InterPro" id="IPR010131">
    <property type="entry name" value="MdtP/NodT-like"/>
</dbReference>
<comment type="caution">
    <text evidence="2">The sequence shown here is derived from an EMBL/GenBank/DDBJ whole genome shotgun (WGS) entry which is preliminary data.</text>
</comment>
<dbReference type="RefSeq" id="WP_210654992.1">
    <property type="nucleotide sequence ID" value="NZ_JAGKQQ010000001.1"/>
</dbReference>
<feature type="region of interest" description="Disordered" evidence="1">
    <location>
        <begin position="135"/>
        <end position="172"/>
    </location>
</feature>
<feature type="region of interest" description="Disordered" evidence="1">
    <location>
        <begin position="273"/>
        <end position="311"/>
    </location>
</feature>
<feature type="compositionally biased region" description="Polar residues" evidence="1">
    <location>
        <begin position="152"/>
        <end position="165"/>
    </location>
</feature>
<reference evidence="2 3" key="1">
    <citation type="submission" date="2021-04" db="EMBL/GenBank/DDBJ databases">
        <authorList>
            <person name="Ivanova A."/>
        </authorList>
    </citation>
    <scope>NUCLEOTIDE SEQUENCE [LARGE SCALE GENOMIC DNA]</scope>
    <source>
        <strain evidence="2 3">G18</strain>
    </source>
</reference>
<dbReference type="Gene3D" id="1.20.1600.10">
    <property type="entry name" value="Outer membrane efflux proteins (OEP)"/>
    <property type="match status" value="1"/>
</dbReference>
<sequence length="1076" mass="116983">MHGSARCLPFVAAFALLALLFGPGCSRYNYRERADKDVAGIISQKNVFPDWQVKKDWHVYPDPRARFADPTNPDRPPYPPDDYAARSLSPNPQRPTKKSGVGRQDGDGYVSLLQQWDSENRADDPNTSTRVAAAGAPIAPERAAGPQRPNAAKTTPSFFPTTTGAPTVAQGERPVRHSVPAALPGSGPSSGPAQAVQTTPAAKPITNEVGPWVAAAKRGPQNPVATNNSNSVPAKTELRPPVVTVISGDAESTGKAVPAVALVPVQPVPVPPIDSLPPIPQPVPDPKPLDLKQPPGPVGPGKPVDPLSKGPPELYPPILTTGADPAAEYLKALESGQTGYRLKLDQTIELGLFNAREYQDRREDLYLTALPVTLERFNFAAQAFFTEQVVRESTGRQLANGGERWSLNTAGGINKLFPTGAMLMVKLANQLTIDLSGDKPQTSISNLSLSLAQPFLRDGGFAVTLEGLTQAERTLVYAMRSYTRFRKLFYVALAAGGSGGGYTNNPYGLQGLSPNLGRGIGGNLTAPNVGYLPLLQQSAVISNQRKNVTSLERLLQLYQAFREGGQQSDLQVGQVEVQLLTSRSQLLGSSNSGTSQSGVRGFLDSLDNFKLQLGLPITVPLELDDGPLRPIRQQLGRYEEVYAQVQQTELAAAKYDPAAPVAQFRARWRTLLTESPLAKGTPFAKSIGERLDSWAPAKLTDDQAAARLAQIREERRKLLAARAERQLKGQPEPEAETRKIALLEDDIDLGDFDRLVRVYEAQPWAKLINAPTRLAAQAGAFRDVFNAFYLLILEARNDRLVLVRAQWPDLPPLSMGDGGTDALAAPLDDAYTAAIQTALTNRLDLMNARGQVVDAWRQIAIQANSLQGVFDVRYDLSSNTPAGRNNGLAFAADRSNHQLTFNAELPLIRRAERNNYRAALIGYQRQRRTLMAFEDNITNDIRSDLRELRTLAQLYRIQQRVVELGYSQVDNAQAILLAPPAPGAATDAGSAAALTQQVLSAQSNLVSAQNTLYQLWVAYQTGRMQLYLDLEQMTLDDRGVWIDEFFNRTDAQNRSPADGQRPGERLHAPQPVGAGK</sequence>
<feature type="region of interest" description="Disordered" evidence="1">
    <location>
        <begin position="62"/>
        <end position="107"/>
    </location>
</feature>
<dbReference type="PANTHER" id="PTHR30203:SF33">
    <property type="entry name" value="BLR4455 PROTEIN"/>
    <property type="match status" value="1"/>
</dbReference>
<feature type="compositionally biased region" description="Pro residues" evidence="1">
    <location>
        <begin position="273"/>
        <end position="286"/>
    </location>
</feature>
<organism evidence="2 3">
    <name type="scientific">Gemmata palustris</name>
    <dbReference type="NCBI Taxonomy" id="2822762"/>
    <lineage>
        <taxon>Bacteria</taxon>
        <taxon>Pseudomonadati</taxon>
        <taxon>Planctomycetota</taxon>
        <taxon>Planctomycetia</taxon>
        <taxon>Gemmatales</taxon>
        <taxon>Gemmataceae</taxon>
        <taxon>Gemmata</taxon>
    </lineage>
</organism>
<dbReference type="PANTHER" id="PTHR30203">
    <property type="entry name" value="OUTER MEMBRANE CATION EFFLUX PROTEIN"/>
    <property type="match status" value="1"/>
</dbReference>
<evidence type="ECO:0000256" key="1">
    <source>
        <dbReference type="SAM" id="MobiDB-lite"/>
    </source>
</evidence>
<dbReference type="SUPFAM" id="SSF56954">
    <property type="entry name" value="Outer membrane efflux proteins (OEP)"/>
    <property type="match status" value="1"/>
</dbReference>
<name>A0ABS5BSI8_9BACT</name>
<keyword evidence="3" id="KW-1185">Reference proteome</keyword>
<dbReference type="EMBL" id="JAGKQQ010000001">
    <property type="protein sequence ID" value="MBP3956663.1"/>
    <property type="molecule type" value="Genomic_DNA"/>
</dbReference>
<dbReference type="Proteomes" id="UP000676565">
    <property type="component" value="Unassembled WGS sequence"/>
</dbReference>
<evidence type="ECO:0000313" key="2">
    <source>
        <dbReference type="EMBL" id="MBP3956663.1"/>
    </source>
</evidence>
<accession>A0ABS5BSI8</accession>
<protein>
    <submittedName>
        <fullName evidence="2">TolC family protein</fullName>
    </submittedName>
</protein>
<evidence type="ECO:0000313" key="3">
    <source>
        <dbReference type="Proteomes" id="UP000676565"/>
    </source>
</evidence>
<feature type="region of interest" description="Disordered" evidence="1">
    <location>
        <begin position="1051"/>
        <end position="1076"/>
    </location>
</feature>
<feature type="compositionally biased region" description="Low complexity" evidence="1">
    <location>
        <begin position="135"/>
        <end position="146"/>
    </location>
</feature>